<reference evidence="5" key="2">
    <citation type="submission" date="2015-01" db="EMBL/GenBank/DDBJ databases">
        <title>Evolutionary Origins and Diversification of the Mycorrhizal Mutualists.</title>
        <authorList>
            <consortium name="DOE Joint Genome Institute"/>
            <consortium name="Mycorrhizal Genomics Consortium"/>
            <person name="Kohler A."/>
            <person name="Kuo A."/>
            <person name="Nagy L.G."/>
            <person name="Floudas D."/>
            <person name="Copeland A."/>
            <person name="Barry K.W."/>
            <person name="Cichocki N."/>
            <person name="Veneault-Fourrey C."/>
            <person name="LaButti K."/>
            <person name="Lindquist E.A."/>
            <person name="Lipzen A."/>
            <person name="Lundell T."/>
            <person name="Morin E."/>
            <person name="Murat C."/>
            <person name="Riley R."/>
            <person name="Ohm R."/>
            <person name="Sun H."/>
            <person name="Tunlid A."/>
            <person name="Henrissat B."/>
            <person name="Grigoriev I.V."/>
            <person name="Hibbett D.S."/>
            <person name="Martin F."/>
        </authorList>
    </citation>
    <scope>NUCLEOTIDE SEQUENCE [LARGE SCALE GENOMIC DNA]</scope>
    <source>
        <strain evidence="5">ATCC 200175</strain>
    </source>
</reference>
<dbReference type="Pfam" id="PF00550">
    <property type="entry name" value="PP-binding"/>
    <property type="match status" value="1"/>
</dbReference>
<name>A0A0C9T5J0_PAXIN</name>
<evidence type="ECO:0000256" key="1">
    <source>
        <dbReference type="SAM" id="MobiDB-lite"/>
    </source>
</evidence>
<keyword evidence="5" id="KW-1185">Reference proteome</keyword>
<feature type="domain" description="Carrier" evidence="3">
    <location>
        <begin position="1"/>
        <end position="63"/>
    </location>
</feature>
<dbReference type="PROSITE" id="PS50075">
    <property type="entry name" value="CARRIER"/>
    <property type="match status" value="1"/>
</dbReference>
<feature type="compositionally biased region" description="Polar residues" evidence="1">
    <location>
        <begin position="73"/>
        <end position="88"/>
    </location>
</feature>
<keyword evidence="2" id="KW-0472">Membrane</keyword>
<evidence type="ECO:0000259" key="3">
    <source>
        <dbReference type="PROSITE" id="PS50075"/>
    </source>
</evidence>
<gene>
    <name evidence="4" type="ORF">PAXINDRAFT_91791</name>
</gene>
<protein>
    <recommendedName>
        <fullName evidence="3">Carrier domain-containing protein</fullName>
    </recommendedName>
</protein>
<evidence type="ECO:0000256" key="2">
    <source>
        <dbReference type="SAM" id="Phobius"/>
    </source>
</evidence>
<dbReference type="SUPFAM" id="SSF47336">
    <property type="entry name" value="ACP-like"/>
    <property type="match status" value="1"/>
</dbReference>
<dbReference type="AlphaFoldDB" id="A0A0C9T5J0"/>
<dbReference type="Gene3D" id="3.40.50.1820">
    <property type="entry name" value="alpha/beta hydrolase"/>
    <property type="match status" value="1"/>
</dbReference>
<dbReference type="Pfam" id="PF00975">
    <property type="entry name" value="Thioesterase"/>
    <property type="match status" value="1"/>
</dbReference>
<reference evidence="4 5" key="1">
    <citation type="submission" date="2014-06" db="EMBL/GenBank/DDBJ databases">
        <authorList>
            <consortium name="DOE Joint Genome Institute"/>
            <person name="Kuo A."/>
            <person name="Kohler A."/>
            <person name="Nagy L.G."/>
            <person name="Floudas D."/>
            <person name="Copeland A."/>
            <person name="Barry K.W."/>
            <person name="Cichocki N."/>
            <person name="Veneault-Fourrey C."/>
            <person name="LaButti K."/>
            <person name="Lindquist E.A."/>
            <person name="Lipzen A."/>
            <person name="Lundell T."/>
            <person name="Morin E."/>
            <person name="Murat C."/>
            <person name="Sun H."/>
            <person name="Tunlid A."/>
            <person name="Henrissat B."/>
            <person name="Grigoriev I.V."/>
            <person name="Hibbett D.S."/>
            <person name="Martin F."/>
            <person name="Nordberg H.P."/>
            <person name="Cantor M.N."/>
            <person name="Hua S.X."/>
        </authorList>
    </citation>
    <scope>NUCLEOTIDE SEQUENCE [LARGE SCALE GENOMIC DNA]</scope>
    <source>
        <strain evidence="4 5">ATCC 200175</strain>
    </source>
</reference>
<proteinExistence type="predicted"/>
<keyword evidence="2" id="KW-1133">Transmembrane helix</keyword>
<dbReference type="InterPro" id="IPR036736">
    <property type="entry name" value="ACP-like_sf"/>
</dbReference>
<dbReference type="SUPFAM" id="SSF53474">
    <property type="entry name" value="alpha/beta-Hydrolases"/>
    <property type="match status" value="1"/>
</dbReference>
<evidence type="ECO:0000313" key="4">
    <source>
        <dbReference type="EMBL" id="KIJ06573.1"/>
    </source>
</evidence>
<accession>A0A0C9T5J0</accession>
<dbReference type="EMBL" id="KN820263">
    <property type="protein sequence ID" value="KIJ06573.1"/>
    <property type="molecule type" value="Genomic_DNA"/>
</dbReference>
<organism evidence="4 5">
    <name type="scientific">Paxillus involutus ATCC 200175</name>
    <dbReference type="NCBI Taxonomy" id="664439"/>
    <lineage>
        <taxon>Eukaryota</taxon>
        <taxon>Fungi</taxon>
        <taxon>Dikarya</taxon>
        <taxon>Basidiomycota</taxon>
        <taxon>Agaricomycotina</taxon>
        <taxon>Agaricomycetes</taxon>
        <taxon>Agaricomycetidae</taxon>
        <taxon>Boletales</taxon>
        <taxon>Paxilineae</taxon>
        <taxon>Paxillaceae</taxon>
        <taxon>Paxillus</taxon>
    </lineage>
</organism>
<dbReference type="Proteomes" id="UP000053647">
    <property type="component" value="Unassembled WGS sequence"/>
</dbReference>
<evidence type="ECO:0000313" key="5">
    <source>
        <dbReference type="Proteomes" id="UP000053647"/>
    </source>
</evidence>
<dbReference type="InterPro" id="IPR009081">
    <property type="entry name" value="PP-bd_ACP"/>
</dbReference>
<sequence length="265" mass="28613">MLSLAVDEIEETVPLSGYGLDSLTAARLKGVLKAQFDLEVTQLQLLSSYMTVEKLLSIQAEQAAAAQQGQDASNEQDVSSPDGTSSENDVNETVIPLNDVKEGSPIFFVHGAGGGVLVLRKIMQKVQVPVYGIQDTPEAPLTGTLPHLSAFYLEKIRQKQSTGPYRIGGFSFGMPLFPLFILPWLMADVYLALGAGVALLIAQMLHAAGETVEMLIMLEGAPTIFHLPAMRESLRQSIMEGTISNTVSGSNNSSIPLLTFQRCRF</sequence>
<dbReference type="OrthoDB" id="2898237at2759"/>
<dbReference type="Gene3D" id="1.10.1200.10">
    <property type="entry name" value="ACP-like"/>
    <property type="match status" value="1"/>
</dbReference>
<dbReference type="HOGENOM" id="CLU_1050103_0_0_1"/>
<dbReference type="InterPro" id="IPR001031">
    <property type="entry name" value="Thioesterase"/>
</dbReference>
<dbReference type="InterPro" id="IPR029058">
    <property type="entry name" value="AB_hydrolase_fold"/>
</dbReference>
<feature type="transmembrane region" description="Helical" evidence="2">
    <location>
        <begin position="190"/>
        <end position="208"/>
    </location>
</feature>
<feature type="region of interest" description="Disordered" evidence="1">
    <location>
        <begin position="66"/>
        <end position="90"/>
    </location>
</feature>
<keyword evidence="2" id="KW-0812">Transmembrane</keyword>